<feature type="compositionally biased region" description="Basic and acidic residues" evidence="3">
    <location>
        <begin position="852"/>
        <end position="870"/>
    </location>
</feature>
<dbReference type="InterPro" id="IPR015915">
    <property type="entry name" value="Kelch-typ_b-propeller"/>
</dbReference>
<dbReference type="EMBL" id="CAMXCT010001628">
    <property type="protein sequence ID" value="CAI3991760.1"/>
    <property type="molecule type" value="Genomic_DNA"/>
</dbReference>
<dbReference type="InterPro" id="IPR006652">
    <property type="entry name" value="Kelch_1"/>
</dbReference>
<dbReference type="Gene3D" id="2.120.10.80">
    <property type="entry name" value="Kelch-type beta propeller"/>
    <property type="match status" value="2"/>
</dbReference>
<evidence type="ECO:0000256" key="2">
    <source>
        <dbReference type="ARBA" id="ARBA00022737"/>
    </source>
</evidence>
<dbReference type="Pfam" id="PF24681">
    <property type="entry name" value="Kelch_KLHDC2_KLHL20_DRC7"/>
    <property type="match status" value="1"/>
</dbReference>
<dbReference type="Pfam" id="PF01344">
    <property type="entry name" value="Kelch_1"/>
    <property type="match status" value="1"/>
</dbReference>
<evidence type="ECO:0000313" key="7">
    <source>
        <dbReference type="Proteomes" id="UP001152797"/>
    </source>
</evidence>
<keyword evidence="2" id="KW-0677">Repeat</keyword>
<reference evidence="4" key="1">
    <citation type="submission" date="2022-10" db="EMBL/GenBank/DDBJ databases">
        <authorList>
            <person name="Chen Y."/>
            <person name="Dougan E. K."/>
            <person name="Chan C."/>
            <person name="Rhodes N."/>
            <person name="Thang M."/>
        </authorList>
    </citation>
    <scope>NUCLEOTIDE SEQUENCE</scope>
</reference>
<dbReference type="PANTHER" id="PTHR46093:SF18">
    <property type="entry name" value="FIBRONECTIN TYPE-III DOMAIN-CONTAINING PROTEIN"/>
    <property type="match status" value="1"/>
</dbReference>
<dbReference type="OrthoDB" id="10251809at2759"/>
<keyword evidence="7" id="KW-1185">Reference proteome</keyword>
<dbReference type="EMBL" id="CAMXCT020001628">
    <property type="protein sequence ID" value="CAL1145135.1"/>
    <property type="molecule type" value="Genomic_DNA"/>
</dbReference>
<comment type="caution">
    <text evidence="4">The sequence shown here is derived from an EMBL/GenBank/DDBJ whole genome shotgun (WGS) entry which is preliminary data.</text>
</comment>
<evidence type="ECO:0000313" key="6">
    <source>
        <dbReference type="EMBL" id="CAL4779072.1"/>
    </source>
</evidence>
<dbReference type="AlphaFoldDB" id="A0A9P1FYW3"/>
<name>A0A9P1FYW3_9DINO</name>
<organism evidence="4">
    <name type="scientific">Cladocopium goreaui</name>
    <dbReference type="NCBI Taxonomy" id="2562237"/>
    <lineage>
        <taxon>Eukaryota</taxon>
        <taxon>Sar</taxon>
        <taxon>Alveolata</taxon>
        <taxon>Dinophyceae</taxon>
        <taxon>Suessiales</taxon>
        <taxon>Symbiodiniaceae</taxon>
        <taxon>Cladocopium</taxon>
    </lineage>
</organism>
<dbReference type="Proteomes" id="UP001152797">
    <property type="component" value="Unassembled WGS sequence"/>
</dbReference>
<protein>
    <submittedName>
        <fullName evidence="6">Rab9 effector protein with kelch motifs</fullName>
    </submittedName>
</protein>
<evidence type="ECO:0000256" key="3">
    <source>
        <dbReference type="SAM" id="MobiDB-lite"/>
    </source>
</evidence>
<proteinExistence type="predicted"/>
<dbReference type="EMBL" id="CAMXCT030001628">
    <property type="protein sequence ID" value="CAL4779072.1"/>
    <property type="molecule type" value="Genomic_DNA"/>
</dbReference>
<feature type="region of interest" description="Disordered" evidence="3">
    <location>
        <begin position="848"/>
        <end position="875"/>
    </location>
</feature>
<dbReference type="PANTHER" id="PTHR46093">
    <property type="entry name" value="ACYL-COA-BINDING DOMAIN-CONTAINING PROTEIN 5"/>
    <property type="match status" value="1"/>
</dbReference>
<gene>
    <name evidence="4" type="ORF">C1SCF055_LOCUS18641</name>
</gene>
<reference evidence="5" key="2">
    <citation type="submission" date="2024-04" db="EMBL/GenBank/DDBJ databases">
        <authorList>
            <person name="Chen Y."/>
            <person name="Shah S."/>
            <person name="Dougan E. K."/>
            <person name="Thang M."/>
            <person name="Chan C."/>
        </authorList>
    </citation>
    <scope>NUCLEOTIDE SEQUENCE [LARGE SCALE GENOMIC DNA]</scope>
</reference>
<evidence type="ECO:0000256" key="1">
    <source>
        <dbReference type="ARBA" id="ARBA00022441"/>
    </source>
</evidence>
<accession>A0A9P1FYW3</accession>
<evidence type="ECO:0000313" key="5">
    <source>
        <dbReference type="EMBL" id="CAL1145135.1"/>
    </source>
</evidence>
<sequence length="1258" mass="138435">MAGVQDSEAHFASRAAEYGVPSEFVGRLKAEGISTLAHLAFAIFRPGTEFEERAFTDWATDRNNGIPLTMGAAAALRRLHFESEVVMTATIRASVETPDPGIPKAIPFAEKAARLDVLRTRFNGLHIHGVGEPSHALLDEVCAQFESRVLKYIEPQRCTSRELEITTGRTDKKLKLDAGTLAIKESKSVLRADKEVFSVLAQGVTDIRPGADDVKPLDAALEAALKEYTVAFHLVPLPKFAVKDEVQAPVRKNYNAHSNDMPKAAERVFATALEVHYPMQLCDAIANTIALALSKKNVTAAFPCTVQLKIFGVYFSEEEFLNEAMKAQHPLAAELALPHELREAILFNFNAADHEVVKHRAAFLAKWVCRAKQLSSDECSLKDRMDPKAASAVHNKRILVFKEMLIDTGFPDLGVVDELITGASLTGEVPATGMLPGKFTPAVATDAEIREAALRIRPKLDTDNLGSGDPIIDAEVWRKTLEEVERGWLQGPLTRSSVPGDQPISRRFGLLQKKGKVRLIDDFSESGVNSTVGLCQAGRDFACIRVFDPKDKCMKYFRCCVLPFGATKLKLQPKDKFFINLFKELLQNNIPREVCALGNCNVIVFTDACYERDSLVWPCGLGGVLCEGDDKLYFSLEVPEYVRHALGELVKKQIIFEAETLSAVVAFILWKRRFVNKRCILFVDNEGSKFSLLRGSSDNSVVDKLAGFFAEHEASVHAVTWLARVPSKSNLADHPSRNDVSLPFFRIVLAGFSDCVSLAETKDEVGCSDIFLADWPAIRDVFSLCSAIVVQVCGFHEWQAMSDIMDIVKMKGLGLAWLDMLLWAGKGIEAVGFAKNQDCVTENITSMAQAGESRRESDQQGLDTHRERQFVPKRQSQDCAAITENMTSLAETKSKARVMVDCSTLDCVVDGMPALNQHCCQKQSCVKEYTKKTGGGQSNLFGCDTWWLWLVISICVVQGCWKWTNGGSVPWGRGWLTMASLVAVAEGFADTWYELSPTGGLSVNYHYAGASVWSTTDNRMYVFGGYTGSYLNALMAYDPQANAWETISPSSGTAPSARTYHTGVWDATNGRMWIFGGSDGSSYNDLHYYDVQANGWVEVSPSGTAITARTRHSAVWDSTNGRMWVFGGYGSSQNDLHYYDVTANQWVEVTPGGTAPTPRYAHRAEWDDAGGRLWIFAGNDATGLVNDLFYYDLQANAWVEVTPGGVAPDARRFHHSAIDASAGRLYIYGGVTQDGGVSLLYVEIEDQTTTTTVSSGSD</sequence>
<keyword evidence="1" id="KW-0880">Kelch repeat</keyword>
<evidence type="ECO:0000313" key="4">
    <source>
        <dbReference type="EMBL" id="CAI3991760.1"/>
    </source>
</evidence>
<dbReference type="SUPFAM" id="SSF117281">
    <property type="entry name" value="Kelch motif"/>
    <property type="match status" value="1"/>
</dbReference>